<keyword evidence="2" id="KW-1185">Reference proteome</keyword>
<gene>
    <name evidence="1" type="ORF">ROH8110_02222</name>
</gene>
<organism evidence="1 2">
    <name type="scientific">Roseovarius halotolerans</name>
    <dbReference type="NCBI Taxonomy" id="505353"/>
    <lineage>
        <taxon>Bacteria</taxon>
        <taxon>Pseudomonadati</taxon>
        <taxon>Pseudomonadota</taxon>
        <taxon>Alphaproteobacteria</taxon>
        <taxon>Rhodobacterales</taxon>
        <taxon>Roseobacteraceae</taxon>
        <taxon>Roseovarius</taxon>
    </lineage>
</organism>
<dbReference type="RefSeq" id="WP_085817869.1">
    <property type="nucleotide sequence ID" value="NZ_FWFU01000003.1"/>
</dbReference>
<protein>
    <recommendedName>
        <fullName evidence="3">Helix-turn-helix domain protein</fullName>
    </recommendedName>
</protein>
<dbReference type="AlphaFoldDB" id="A0A1X6Z7T9"/>
<evidence type="ECO:0000313" key="1">
    <source>
        <dbReference type="EMBL" id="SLN43167.1"/>
    </source>
</evidence>
<reference evidence="1 2" key="1">
    <citation type="submission" date="2017-03" db="EMBL/GenBank/DDBJ databases">
        <authorList>
            <person name="Afonso C.L."/>
            <person name="Miller P.J."/>
            <person name="Scott M.A."/>
            <person name="Spackman E."/>
            <person name="Goraichik I."/>
            <person name="Dimitrov K.M."/>
            <person name="Suarez D.L."/>
            <person name="Swayne D.E."/>
        </authorList>
    </citation>
    <scope>NUCLEOTIDE SEQUENCE [LARGE SCALE GENOMIC DNA]</scope>
    <source>
        <strain evidence="1 2">CECT 8110</strain>
    </source>
</reference>
<name>A0A1X6Z7T9_9RHOB</name>
<sequence>MAVRQIAVKDTTAASMLDLSAPEFRRLVEVGALPQPCRIGGHERWRVDMLEAVVNGDAAMPEQEFEL</sequence>
<dbReference type="EMBL" id="FWFU01000003">
    <property type="protein sequence ID" value="SLN43167.1"/>
    <property type="molecule type" value="Genomic_DNA"/>
</dbReference>
<dbReference type="OrthoDB" id="7874220at2"/>
<evidence type="ECO:0000313" key="2">
    <source>
        <dbReference type="Proteomes" id="UP000193207"/>
    </source>
</evidence>
<accession>A0A1X6Z7T9</accession>
<dbReference type="Proteomes" id="UP000193207">
    <property type="component" value="Unassembled WGS sequence"/>
</dbReference>
<proteinExistence type="predicted"/>
<evidence type="ECO:0008006" key="3">
    <source>
        <dbReference type="Google" id="ProtNLM"/>
    </source>
</evidence>